<evidence type="ECO:0000313" key="1">
    <source>
        <dbReference type="EMBL" id="JAD82546.1"/>
    </source>
</evidence>
<protein>
    <submittedName>
        <fullName evidence="1">Uncharacterized protein</fullName>
    </submittedName>
</protein>
<reference evidence="1" key="1">
    <citation type="submission" date="2014-09" db="EMBL/GenBank/DDBJ databases">
        <authorList>
            <person name="Magalhaes I.L.F."/>
            <person name="Oliveira U."/>
            <person name="Santos F.R."/>
            <person name="Vidigal T.H.D.A."/>
            <person name="Brescovit A.D."/>
            <person name="Santos A.J."/>
        </authorList>
    </citation>
    <scope>NUCLEOTIDE SEQUENCE</scope>
    <source>
        <tissue evidence="1">Shoot tissue taken approximately 20 cm above the soil surface</tissue>
    </source>
</reference>
<organism evidence="1">
    <name type="scientific">Arundo donax</name>
    <name type="common">Giant reed</name>
    <name type="synonym">Donax arundinaceus</name>
    <dbReference type="NCBI Taxonomy" id="35708"/>
    <lineage>
        <taxon>Eukaryota</taxon>
        <taxon>Viridiplantae</taxon>
        <taxon>Streptophyta</taxon>
        <taxon>Embryophyta</taxon>
        <taxon>Tracheophyta</taxon>
        <taxon>Spermatophyta</taxon>
        <taxon>Magnoliopsida</taxon>
        <taxon>Liliopsida</taxon>
        <taxon>Poales</taxon>
        <taxon>Poaceae</taxon>
        <taxon>PACMAD clade</taxon>
        <taxon>Arundinoideae</taxon>
        <taxon>Arundineae</taxon>
        <taxon>Arundo</taxon>
    </lineage>
</organism>
<sequence>MTQNGDANIAVMLMSQEYSTRETRKKIRLQEASNITEEKLCYSKLYISFRFSCHYNIISYNLSNISLTATRCFYVPEKRVMAIPNFFLQLLLLPCKKVLHLQLPTSRSLYFISQNFYHKRNKITLI</sequence>
<name>A0A0A9D430_ARUDO</name>
<dbReference type="AlphaFoldDB" id="A0A0A9D430"/>
<accession>A0A0A9D430</accession>
<reference evidence="1" key="2">
    <citation type="journal article" date="2015" name="Data Brief">
        <title>Shoot transcriptome of the giant reed, Arundo donax.</title>
        <authorList>
            <person name="Barrero R.A."/>
            <person name="Guerrero F.D."/>
            <person name="Moolhuijzen P."/>
            <person name="Goolsby J.A."/>
            <person name="Tidwell J."/>
            <person name="Bellgard S.E."/>
            <person name="Bellgard M.I."/>
        </authorList>
    </citation>
    <scope>NUCLEOTIDE SEQUENCE</scope>
    <source>
        <tissue evidence="1">Shoot tissue taken approximately 20 cm above the soil surface</tissue>
    </source>
</reference>
<dbReference type="EMBL" id="GBRH01215349">
    <property type="protein sequence ID" value="JAD82546.1"/>
    <property type="molecule type" value="Transcribed_RNA"/>
</dbReference>
<proteinExistence type="predicted"/>